<proteinExistence type="predicted"/>
<sequence>MDTTQVGGDGHRAEPLHHTEHHHGWVWERLTDVAVPADEFAVVQHAYVHERTTGAETGWMSHAVACLRRPGGRGHVLVLVGRPGTGRRTTALRVLHDVGLPHERIRELVADWERPRVGRLPHRPGHGFVLDLGREEELPEDFCRGLAEYRRRAVETDTFLILLVTPSVRAPGLPDSLPRL</sequence>
<comment type="caution">
    <text evidence="1">The sequence shown here is derived from an EMBL/GenBank/DDBJ whole genome shotgun (WGS) entry which is preliminary data.</text>
</comment>
<dbReference type="Proteomes" id="UP000538929">
    <property type="component" value="Unassembled WGS sequence"/>
</dbReference>
<reference evidence="2" key="1">
    <citation type="submission" date="2019-10" db="EMBL/GenBank/DDBJ databases">
        <title>Streptomyces sp. nov., a novel actinobacterium isolated from alkaline environment.</title>
        <authorList>
            <person name="Golinska P."/>
        </authorList>
    </citation>
    <scope>NUCLEOTIDE SEQUENCE [LARGE SCALE GENOMIC DNA]</scope>
    <source>
        <strain evidence="2">DSM 42118</strain>
    </source>
</reference>
<feature type="non-terminal residue" evidence="1">
    <location>
        <position position="180"/>
    </location>
</feature>
<protein>
    <recommendedName>
        <fullName evidence="3">ATP-binding protein</fullName>
    </recommendedName>
</protein>
<keyword evidence="2" id="KW-1185">Reference proteome</keyword>
<accession>A0A7W3TFZ0</accession>
<evidence type="ECO:0000313" key="2">
    <source>
        <dbReference type="Proteomes" id="UP000538929"/>
    </source>
</evidence>
<organism evidence="1 2">
    <name type="scientific">Streptomyces alkaliphilus</name>
    <dbReference type="NCBI Taxonomy" id="1472722"/>
    <lineage>
        <taxon>Bacteria</taxon>
        <taxon>Bacillati</taxon>
        <taxon>Actinomycetota</taxon>
        <taxon>Actinomycetes</taxon>
        <taxon>Kitasatosporales</taxon>
        <taxon>Streptomycetaceae</taxon>
        <taxon>Streptomyces</taxon>
    </lineage>
</organism>
<dbReference type="EMBL" id="VKHT01000742">
    <property type="protein sequence ID" value="MBB0246127.1"/>
    <property type="molecule type" value="Genomic_DNA"/>
</dbReference>
<name>A0A7W3TFZ0_9ACTN</name>
<evidence type="ECO:0008006" key="3">
    <source>
        <dbReference type="Google" id="ProtNLM"/>
    </source>
</evidence>
<evidence type="ECO:0000313" key="1">
    <source>
        <dbReference type="EMBL" id="MBB0246127.1"/>
    </source>
</evidence>
<dbReference type="AlphaFoldDB" id="A0A7W3TFZ0"/>
<gene>
    <name evidence="1" type="ORF">FNQ90_18945</name>
</gene>